<dbReference type="RefSeq" id="WP_263072939.1">
    <property type="nucleotide sequence ID" value="NZ_JAOUSF010000003.1"/>
</dbReference>
<evidence type="ECO:0000313" key="2">
    <source>
        <dbReference type="Proteomes" id="UP001209318"/>
    </source>
</evidence>
<dbReference type="InterPro" id="IPR019615">
    <property type="entry name" value="DUF2487"/>
</dbReference>
<dbReference type="Proteomes" id="UP001209318">
    <property type="component" value="Unassembled WGS sequence"/>
</dbReference>
<dbReference type="Pfam" id="PF10673">
    <property type="entry name" value="DUF2487"/>
    <property type="match status" value="1"/>
</dbReference>
<sequence length="155" mass="18141">MRWTAKESALFFESKEYIDTALVPLTPIAFDEQGRETGNANEFIQLITMNIEKQFKGRILLLPAFTYFHSESDDWKNQLLASWLNELKSNFKHVFIISTDQSWKPILEKSGNEFIWLPAVPLEHLEDEYKTTIIEGQVKQLLNLFVMKWQNAVSQ</sequence>
<comment type="caution">
    <text evidence="1">The sequence shown here is derived from an EMBL/GenBank/DDBJ whole genome shotgun (WGS) entry which is preliminary data.</text>
</comment>
<gene>
    <name evidence="1" type="ORF">OEV98_09020</name>
</gene>
<name>A0AAE3IUL1_9BACI</name>
<keyword evidence="2" id="KW-1185">Reference proteome</keyword>
<proteinExistence type="predicted"/>
<dbReference type="AlphaFoldDB" id="A0AAE3IUL1"/>
<dbReference type="EMBL" id="JAOUSF010000003">
    <property type="protein sequence ID" value="MCU9613701.1"/>
    <property type="molecule type" value="Genomic_DNA"/>
</dbReference>
<organism evidence="1 2">
    <name type="scientific">Perspicuibacillus lycopersici</name>
    <dbReference type="NCBI Taxonomy" id="1325689"/>
    <lineage>
        <taxon>Bacteria</taxon>
        <taxon>Bacillati</taxon>
        <taxon>Bacillota</taxon>
        <taxon>Bacilli</taxon>
        <taxon>Bacillales</taxon>
        <taxon>Bacillaceae</taxon>
        <taxon>Perspicuibacillus</taxon>
    </lineage>
</organism>
<accession>A0AAE3IUL1</accession>
<reference evidence="1" key="1">
    <citation type="submission" date="2022-10" db="EMBL/GenBank/DDBJ databases">
        <title>Description of Fervidibacillus gen. nov. in the family Fervidibacillaceae fam. nov. with two species, Fervidibacillus albus sp. nov., and Fervidibacillus halotolerans sp. nov., isolated from tidal flat sediments.</title>
        <authorList>
            <person name="Kwon K.K."/>
            <person name="Yang S.-H."/>
        </authorList>
    </citation>
    <scope>NUCLEOTIDE SEQUENCE</scope>
    <source>
        <strain evidence="1">JCM 19140</strain>
    </source>
</reference>
<protein>
    <submittedName>
        <fullName evidence="1">YpiF family protein</fullName>
    </submittedName>
</protein>
<evidence type="ECO:0000313" key="1">
    <source>
        <dbReference type="EMBL" id="MCU9613701.1"/>
    </source>
</evidence>